<evidence type="ECO:0000313" key="4">
    <source>
        <dbReference type="Proteomes" id="UP000515264"/>
    </source>
</evidence>
<dbReference type="AlphaFoldDB" id="A0A1N6M331"/>
<keyword evidence="2" id="KW-0808">Transferase</keyword>
<sequence length="423" mass="46169">MSHKDVQRMANILSGVNVIDIVGFGSCMSPDYLFKLMIQSKNLSNRNKKYGFICPTFPGSGMNGGINELADSGLIEWTIGGFYGAARKLGLDISRGIIDGYTIPQGVVSHLLTHPERTMCSDIGCGTLVDPQCRGGALGDVPKLTPVRSIEKPQLNQSGMLSFTLPDSDLVLMRGAGFTDSGDIILESFPIHLDLKDILISAKIRGAKVVIQVPDLQQVPSIDSNCVSPDLFDAVLISPPAYHQDTYRSEYSRHSTDGKLFRQNDVVDELAVQLRQRLNPHERIIAGIGLPVAAVNTINDPYEKYCVSVESGNIGGYPIDGIGFGISINPQNIISQKAMFSDIWSGKFDHALLGVGDMDDDGNIYVAKLGEQTFGIGGFIDIVNSVNKITFVGRKGKKKFQYPKSEWVCYKHNCNTDVKYILA</sequence>
<dbReference type="Proteomes" id="UP000184774">
    <property type="component" value="Unassembled WGS sequence"/>
</dbReference>
<dbReference type="EC" id="2.8.3.8" evidence="2"/>
<dbReference type="Proteomes" id="UP000515264">
    <property type="component" value="Chromosome 1"/>
</dbReference>
<reference evidence="2 3" key="1">
    <citation type="submission" date="2016-12" db="EMBL/GenBank/DDBJ databases">
        <authorList>
            <person name="Song W.-J."/>
            <person name="Kurnit D.M."/>
        </authorList>
    </citation>
    <scope>NUCLEOTIDE SEQUENCE [LARGE SCALE GENOMIC DNA]</scope>
    <source>
        <strain evidence="2 3">CECT 9026</strain>
    </source>
</reference>
<evidence type="ECO:0000313" key="3">
    <source>
        <dbReference type="Proteomes" id="UP000184774"/>
    </source>
</evidence>
<proteinExistence type="predicted"/>
<accession>A0A1N6M331</accession>
<gene>
    <name evidence="2" type="primary">ydiF</name>
    <name evidence="2" type="ORF">VSP9026_01494</name>
    <name evidence="1" type="ORF">Vspart_01590</name>
</gene>
<reference evidence="1 4" key="3">
    <citation type="journal article" date="2020" name="J. Nat. Prod.">
        <title>Genomics-Metabolomics Profiling Disclosed Marine Vibrio spartinae 3.6 as a Producer of a New Branched Side Chain Prodigiosin.</title>
        <authorList>
            <person name="Vitale G.A."/>
            <person name="Sciarretta M."/>
            <person name="Palma Esposito F."/>
            <person name="January G.G."/>
            <person name="Giaccio M."/>
            <person name="Bunk B."/>
            <person name="Sproer C."/>
            <person name="Bajerski F."/>
            <person name="Power D."/>
            <person name="Festa C."/>
            <person name="Monti M.C."/>
            <person name="D'Auria M.V."/>
            <person name="de Pascale D."/>
        </authorList>
    </citation>
    <scope>NUCLEOTIDE SEQUENCE [LARGE SCALE GENOMIC DNA]</scope>
    <source>
        <strain evidence="1 4">3.6</strain>
    </source>
</reference>
<dbReference type="Gene3D" id="3.40.1080.10">
    <property type="entry name" value="Glutaconate Coenzyme A-transferase"/>
    <property type="match status" value="2"/>
</dbReference>
<protein>
    <submittedName>
        <fullName evidence="2">Acetate CoA-transferase YdiF</fullName>
        <ecNumber evidence="2">2.8.3.8</ecNumber>
    </submittedName>
</protein>
<dbReference type="OrthoDB" id="9805230at2"/>
<organism evidence="2 3">
    <name type="scientific">Vibrio spartinae</name>
    <dbReference type="NCBI Taxonomy" id="1918945"/>
    <lineage>
        <taxon>Bacteria</taxon>
        <taxon>Pseudomonadati</taxon>
        <taxon>Pseudomonadota</taxon>
        <taxon>Gammaproteobacteria</taxon>
        <taxon>Vibrionales</taxon>
        <taxon>Vibrionaceae</taxon>
        <taxon>Vibrio</taxon>
    </lineage>
</organism>
<reference evidence="1" key="2">
    <citation type="submission" date="2019-11" db="EMBL/GenBank/DDBJ databases">
        <authorList>
            <person name="January G."/>
            <person name="Bunk B."/>
        </authorList>
    </citation>
    <scope>NUCLEOTIDE SEQUENCE</scope>
    <source>
        <strain evidence="1">3.6</strain>
    </source>
</reference>
<name>A0A1N6M331_9VIBR</name>
<dbReference type="EMBL" id="FSSB01000010">
    <property type="protein sequence ID" value="SIO93815.1"/>
    <property type="molecule type" value="Genomic_DNA"/>
</dbReference>
<dbReference type="InterPro" id="IPR037171">
    <property type="entry name" value="NagB/RpiA_transferase-like"/>
</dbReference>
<keyword evidence="4" id="KW-1185">Reference proteome</keyword>
<dbReference type="RefSeq" id="WP_074372387.1">
    <property type="nucleotide sequence ID" value="NZ_AP024907.1"/>
</dbReference>
<dbReference type="PANTHER" id="PTHR43293:SF3">
    <property type="entry name" value="CHOLESTEROL RING-CLEAVING HYDROLASE IPDB SUBUNIT"/>
    <property type="match status" value="1"/>
</dbReference>
<dbReference type="GO" id="GO:0008775">
    <property type="term" value="F:acetate CoA-transferase activity"/>
    <property type="evidence" value="ECO:0007669"/>
    <property type="project" value="UniProtKB-EC"/>
</dbReference>
<evidence type="ECO:0000313" key="2">
    <source>
        <dbReference type="EMBL" id="SIO93815.1"/>
    </source>
</evidence>
<evidence type="ECO:0000313" key="1">
    <source>
        <dbReference type="EMBL" id="QMV14335.1"/>
    </source>
</evidence>
<dbReference type="SUPFAM" id="SSF100950">
    <property type="entry name" value="NagB/RpiA/CoA transferase-like"/>
    <property type="match status" value="2"/>
</dbReference>
<dbReference type="PANTHER" id="PTHR43293">
    <property type="entry name" value="ACETATE COA-TRANSFERASE YDIF"/>
    <property type="match status" value="1"/>
</dbReference>
<dbReference type="EMBL" id="CP046268">
    <property type="protein sequence ID" value="QMV14335.1"/>
    <property type="molecule type" value="Genomic_DNA"/>
</dbReference>